<feature type="domain" description="YetF C-terminal" evidence="7">
    <location>
        <begin position="1"/>
        <end position="71"/>
    </location>
</feature>
<dbReference type="PANTHER" id="PTHR34582">
    <property type="entry name" value="UPF0702 TRANSMEMBRANE PROTEIN YCAP"/>
    <property type="match status" value="1"/>
</dbReference>
<dbReference type="GO" id="GO:0005886">
    <property type="term" value="C:plasma membrane"/>
    <property type="evidence" value="ECO:0007669"/>
    <property type="project" value="UniProtKB-SubCell"/>
</dbReference>
<dbReference type="InterPro" id="IPR007353">
    <property type="entry name" value="DUF421"/>
</dbReference>
<sequence length="121" mass="13526">MKQVKRAVQEQNGQLIVVQMGDENPKYPVVTDGVIQVDVLESIGRSEEWLLDNLSKQGHDNVANIFIAEYDKGAVTVVTYEKEKPGVLYSSKISSNRVNVALPYVYVTDYVSSICNLKTVF</sequence>
<comment type="caution">
    <text evidence="8">The sequence shown here is derived from an EMBL/GenBank/DDBJ whole genome shotgun (WGS) entry which is preliminary data.</text>
</comment>
<evidence type="ECO:0000256" key="2">
    <source>
        <dbReference type="ARBA" id="ARBA00006448"/>
    </source>
</evidence>
<dbReference type="PANTHER" id="PTHR34582:SF6">
    <property type="entry name" value="UPF0702 TRANSMEMBRANE PROTEIN YCAP"/>
    <property type="match status" value="1"/>
</dbReference>
<comment type="similarity">
    <text evidence="2">Belongs to the UPF0702 family.</text>
</comment>
<protein>
    <submittedName>
        <fullName evidence="8">Membrane protein yetF</fullName>
    </submittedName>
</protein>
<name>A0AA86XF71_STREE</name>
<keyword evidence="5" id="KW-1133">Transmembrane helix</keyword>
<keyword evidence="4" id="KW-0812">Transmembrane</keyword>
<dbReference type="EMBL" id="CKGU01000004">
    <property type="protein sequence ID" value="CIS29821.1"/>
    <property type="molecule type" value="Genomic_DNA"/>
</dbReference>
<organism evidence="8 9">
    <name type="scientific">Streptococcus pneumoniae</name>
    <dbReference type="NCBI Taxonomy" id="1313"/>
    <lineage>
        <taxon>Bacteria</taxon>
        <taxon>Bacillati</taxon>
        <taxon>Bacillota</taxon>
        <taxon>Bacilli</taxon>
        <taxon>Lactobacillales</taxon>
        <taxon>Streptococcaceae</taxon>
        <taxon>Streptococcus</taxon>
    </lineage>
</organism>
<gene>
    <name evidence="8" type="ORF">ERS019486_00472</name>
</gene>
<evidence type="ECO:0000256" key="1">
    <source>
        <dbReference type="ARBA" id="ARBA00004651"/>
    </source>
</evidence>
<accession>A0AA86XF71</accession>
<dbReference type="InterPro" id="IPR023090">
    <property type="entry name" value="UPF0702_alpha/beta_dom_sf"/>
</dbReference>
<dbReference type="Pfam" id="PF04239">
    <property type="entry name" value="DUF421"/>
    <property type="match status" value="1"/>
</dbReference>
<evidence type="ECO:0000313" key="9">
    <source>
        <dbReference type="Proteomes" id="UP000042745"/>
    </source>
</evidence>
<dbReference type="AlphaFoldDB" id="A0AA86XF71"/>
<evidence type="ECO:0000313" key="8">
    <source>
        <dbReference type="EMBL" id="CIS29821.1"/>
    </source>
</evidence>
<proteinExistence type="inferred from homology"/>
<keyword evidence="3" id="KW-1003">Cell membrane</keyword>
<reference evidence="8 9" key="1">
    <citation type="submission" date="2015-03" db="EMBL/GenBank/DDBJ databases">
        <authorList>
            <consortium name="Pathogen Informatics"/>
            <person name="Murphy D."/>
        </authorList>
    </citation>
    <scope>NUCLEOTIDE SEQUENCE [LARGE SCALE GENOMIC DNA]</scope>
    <source>
        <strain evidence="9">type strain: N</strain>
    </source>
</reference>
<dbReference type="Gene3D" id="3.30.240.20">
    <property type="entry name" value="bsu07140 like domains"/>
    <property type="match status" value="1"/>
</dbReference>
<evidence type="ECO:0000256" key="5">
    <source>
        <dbReference type="ARBA" id="ARBA00022989"/>
    </source>
</evidence>
<evidence type="ECO:0000256" key="4">
    <source>
        <dbReference type="ARBA" id="ARBA00022692"/>
    </source>
</evidence>
<comment type="subcellular location">
    <subcellularLocation>
        <location evidence="1">Cell membrane</location>
        <topology evidence="1">Multi-pass membrane protein</topology>
    </subcellularLocation>
</comment>
<evidence type="ECO:0000256" key="6">
    <source>
        <dbReference type="ARBA" id="ARBA00023136"/>
    </source>
</evidence>
<evidence type="ECO:0000259" key="7">
    <source>
        <dbReference type="Pfam" id="PF04239"/>
    </source>
</evidence>
<dbReference type="Proteomes" id="UP000042745">
    <property type="component" value="Unassembled WGS sequence"/>
</dbReference>
<evidence type="ECO:0000256" key="3">
    <source>
        <dbReference type="ARBA" id="ARBA00022475"/>
    </source>
</evidence>
<keyword evidence="6" id="KW-0472">Membrane</keyword>